<gene>
    <name evidence="4" type="ORF">PoB_004721900</name>
</gene>
<evidence type="ECO:0000256" key="3">
    <source>
        <dbReference type="PROSITE-ProRule" id="PRU00221"/>
    </source>
</evidence>
<dbReference type="InterPro" id="IPR015943">
    <property type="entry name" value="WD40/YVTN_repeat-like_dom_sf"/>
</dbReference>
<dbReference type="Gene3D" id="2.130.10.10">
    <property type="entry name" value="YVTN repeat-like/Quinoprotein amine dehydrogenase"/>
    <property type="match status" value="3"/>
</dbReference>
<feature type="repeat" description="WD" evidence="3">
    <location>
        <begin position="247"/>
        <end position="288"/>
    </location>
</feature>
<dbReference type="Proteomes" id="UP000735302">
    <property type="component" value="Unassembled WGS sequence"/>
</dbReference>
<dbReference type="PROSITE" id="PS50082">
    <property type="entry name" value="WD_REPEATS_2"/>
    <property type="match status" value="6"/>
</dbReference>
<dbReference type="AlphaFoldDB" id="A0AAV4BQU6"/>
<dbReference type="InterPro" id="IPR020472">
    <property type="entry name" value="WD40_PAC1"/>
</dbReference>
<name>A0AAV4BQU6_9GAST</name>
<feature type="repeat" description="WD" evidence="3">
    <location>
        <begin position="73"/>
        <end position="114"/>
    </location>
</feature>
<dbReference type="PANTHER" id="PTHR45048:SF1">
    <property type="entry name" value="WD REPEAT-CONTAINING PROTEIN 88"/>
    <property type="match status" value="1"/>
</dbReference>
<organism evidence="4 5">
    <name type="scientific">Plakobranchus ocellatus</name>
    <dbReference type="NCBI Taxonomy" id="259542"/>
    <lineage>
        <taxon>Eukaryota</taxon>
        <taxon>Metazoa</taxon>
        <taxon>Spiralia</taxon>
        <taxon>Lophotrochozoa</taxon>
        <taxon>Mollusca</taxon>
        <taxon>Gastropoda</taxon>
        <taxon>Heterobranchia</taxon>
        <taxon>Euthyneura</taxon>
        <taxon>Panpulmonata</taxon>
        <taxon>Sacoglossa</taxon>
        <taxon>Placobranchoidea</taxon>
        <taxon>Plakobranchidae</taxon>
        <taxon>Plakobranchus</taxon>
    </lineage>
</organism>
<keyword evidence="2" id="KW-0677">Repeat</keyword>
<dbReference type="EMBL" id="BLXT01005191">
    <property type="protein sequence ID" value="GFO20714.1"/>
    <property type="molecule type" value="Genomic_DNA"/>
</dbReference>
<evidence type="ECO:0000313" key="4">
    <source>
        <dbReference type="EMBL" id="GFO20714.1"/>
    </source>
</evidence>
<dbReference type="InterPro" id="IPR019775">
    <property type="entry name" value="WD40_repeat_CS"/>
</dbReference>
<evidence type="ECO:0000256" key="1">
    <source>
        <dbReference type="ARBA" id="ARBA00022574"/>
    </source>
</evidence>
<protein>
    <submittedName>
        <fullName evidence="4">WD repeat-containing protein 88</fullName>
    </submittedName>
</protein>
<reference evidence="4 5" key="1">
    <citation type="journal article" date="2021" name="Elife">
        <title>Chloroplast acquisition without the gene transfer in kleptoplastic sea slugs, Plakobranchus ocellatus.</title>
        <authorList>
            <person name="Maeda T."/>
            <person name="Takahashi S."/>
            <person name="Yoshida T."/>
            <person name="Shimamura S."/>
            <person name="Takaki Y."/>
            <person name="Nagai Y."/>
            <person name="Toyoda A."/>
            <person name="Suzuki Y."/>
            <person name="Arimoto A."/>
            <person name="Ishii H."/>
            <person name="Satoh N."/>
            <person name="Nishiyama T."/>
            <person name="Hasebe M."/>
            <person name="Maruyama T."/>
            <person name="Minagawa J."/>
            <person name="Obokata J."/>
            <person name="Shigenobu S."/>
        </authorList>
    </citation>
    <scope>NUCLEOTIDE SEQUENCE [LARGE SCALE GENOMIC DNA]</scope>
</reference>
<feature type="repeat" description="WD" evidence="3">
    <location>
        <begin position="200"/>
        <end position="241"/>
    </location>
</feature>
<evidence type="ECO:0000256" key="2">
    <source>
        <dbReference type="ARBA" id="ARBA00022737"/>
    </source>
</evidence>
<feature type="repeat" description="WD" evidence="3">
    <location>
        <begin position="31"/>
        <end position="71"/>
    </location>
</feature>
<dbReference type="InterPro" id="IPR011047">
    <property type="entry name" value="Quinoprotein_ADH-like_sf"/>
</dbReference>
<dbReference type="InterPro" id="IPR001680">
    <property type="entry name" value="WD40_rpt"/>
</dbReference>
<feature type="repeat" description="WD" evidence="3">
    <location>
        <begin position="289"/>
        <end position="330"/>
    </location>
</feature>
<sequence length="397" mass="44531">MTKEQEPQNKKQTKEEKWDSEDLATVRIRILQGHTDSANSCQFISENKVLSCSTDCSVRIWNWKTRQCLKCFENLHRVNIPQTCATPDGKKFITCGWDKQAKLWDSETGEKLLEKTHDDFLTCCQLSHDGNLAALGSDLCKSLRVYDLRSGDLLHNLQNYHGSCVTSVKFSPDDDKVITTSMDKTAKFFDLKSGNSTIKLKGHTNVVSSCSITGDERKFATASWDKSICLWDVATGMYRSRGPSTLTGGHDGSVGCCQFSQDGLFLVTGSYDMSIVVWDVENSVQKLKLQGHYGWVNDVAFSEDQNWLLSCSKDHTVRLWNIEESDKIPIVLENKKSVGIKVIKCSKCGKPFSMSQMESFRDVTVCVFCRLSSPEKPWLSFIDTPETVESPEGTASS</sequence>
<comment type="caution">
    <text evidence="4">The sequence shown here is derived from an EMBL/GenBank/DDBJ whole genome shotgun (WGS) entry which is preliminary data.</text>
</comment>
<keyword evidence="5" id="KW-1185">Reference proteome</keyword>
<dbReference type="PROSITE" id="PS50294">
    <property type="entry name" value="WD_REPEATS_REGION"/>
    <property type="match status" value="3"/>
</dbReference>
<keyword evidence="1 3" id="KW-0853">WD repeat</keyword>
<proteinExistence type="predicted"/>
<feature type="repeat" description="WD" evidence="3">
    <location>
        <begin position="158"/>
        <end position="199"/>
    </location>
</feature>
<evidence type="ECO:0000313" key="5">
    <source>
        <dbReference type="Proteomes" id="UP000735302"/>
    </source>
</evidence>
<dbReference type="Pfam" id="PF00400">
    <property type="entry name" value="WD40"/>
    <property type="match status" value="6"/>
</dbReference>
<dbReference type="PROSITE" id="PS00678">
    <property type="entry name" value="WD_REPEATS_1"/>
    <property type="match status" value="2"/>
</dbReference>
<dbReference type="SUPFAM" id="SSF50998">
    <property type="entry name" value="Quinoprotein alcohol dehydrogenase-like"/>
    <property type="match status" value="1"/>
</dbReference>
<dbReference type="PANTHER" id="PTHR45048">
    <property type="match status" value="1"/>
</dbReference>
<dbReference type="SMART" id="SM00320">
    <property type="entry name" value="WD40"/>
    <property type="match status" value="7"/>
</dbReference>
<dbReference type="CDD" id="cd00200">
    <property type="entry name" value="WD40"/>
    <property type="match status" value="1"/>
</dbReference>
<accession>A0AAV4BQU6</accession>
<dbReference type="PRINTS" id="PR00320">
    <property type="entry name" value="GPROTEINBRPT"/>
</dbReference>